<evidence type="ECO:0000313" key="2">
    <source>
        <dbReference type="EMBL" id="SMQ55489.1"/>
    </source>
</evidence>
<evidence type="ECO:0008006" key="4">
    <source>
        <dbReference type="Google" id="ProtNLM"/>
    </source>
</evidence>
<dbReference type="Proteomes" id="UP000215127">
    <property type="component" value="Chromosome 11"/>
</dbReference>
<evidence type="ECO:0000256" key="1">
    <source>
        <dbReference type="SAM" id="SignalP"/>
    </source>
</evidence>
<proteinExistence type="predicted"/>
<sequence length="170" mass="19483">MKFSFSFVAAMALPMVSGAYNPHLDHFDISFNRFQSDKCQSQSLEHGDGATIHQEKCHHWDDGQTFDSFTFTYFADKYWSPDELPTDRDCAVLIYEYDHCGGRLLLDRDQANLPENLGKCWWLHGMKGRSAKITCRKRGEAADWEKERAWKTPMVVTIPGTVVPISTART</sequence>
<gene>
    <name evidence="2" type="ORF">ZT3D7_G10644</name>
</gene>
<dbReference type="EMBL" id="LT853702">
    <property type="protein sequence ID" value="SMQ55489.1"/>
    <property type="molecule type" value="Genomic_DNA"/>
</dbReference>
<keyword evidence="1" id="KW-0732">Signal</keyword>
<dbReference type="AlphaFoldDB" id="A0A1X7S781"/>
<keyword evidence="3" id="KW-1185">Reference proteome</keyword>
<evidence type="ECO:0000313" key="3">
    <source>
        <dbReference type="Proteomes" id="UP000215127"/>
    </source>
</evidence>
<feature type="chain" id="PRO_5012055808" description="Cyanovirin-N domain-containing protein" evidence="1">
    <location>
        <begin position="19"/>
        <end position="170"/>
    </location>
</feature>
<organism evidence="2 3">
    <name type="scientific">Zymoseptoria tritici (strain ST99CH_3D7)</name>
    <dbReference type="NCBI Taxonomy" id="1276538"/>
    <lineage>
        <taxon>Eukaryota</taxon>
        <taxon>Fungi</taxon>
        <taxon>Dikarya</taxon>
        <taxon>Ascomycota</taxon>
        <taxon>Pezizomycotina</taxon>
        <taxon>Dothideomycetes</taxon>
        <taxon>Dothideomycetidae</taxon>
        <taxon>Mycosphaerellales</taxon>
        <taxon>Mycosphaerellaceae</taxon>
        <taxon>Zymoseptoria</taxon>
    </lineage>
</organism>
<accession>A0A1X7S781</accession>
<reference evidence="2 3" key="1">
    <citation type="submission" date="2016-06" db="EMBL/GenBank/DDBJ databases">
        <authorList>
            <person name="Kjaerup R.B."/>
            <person name="Dalgaard T.S."/>
            <person name="Juul-Madsen H.R."/>
        </authorList>
    </citation>
    <scope>NUCLEOTIDE SEQUENCE [LARGE SCALE GENOMIC DNA]</scope>
</reference>
<name>A0A1X7S781_ZYMT9</name>
<protein>
    <recommendedName>
        <fullName evidence="4">Cyanovirin-N domain-containing protein</fullName>
    </recommendedName>
</protein>
<feature type="signal peptide" evidence="1">
    <location>
        <begin position="1"/>
        <end position="18"/>
    </location>
</feature>